<sequence>MKESLSRYLWKEVERKTCNTDLLKGFQYDNVGQARRGLIKDNSEGYKADGILRYQDNEILLVELCGAFKSTSRSKLQFDRHEGMYGVLGMLKHIRKQHCYASLDTFNKLKIFFIYTKECELQLWSIQFIHGMFFFQRVATCVISEDFVHGMKFICPEEVSLDESIRQTLSNQNLQYEAIRKENISLDIAFNFFPTTATIGLTGLWSSYGFLRIFSTRLGENSDKTTSPIVEAWVGLSIAATATPPILSILRCMEARLFQPPPKIEPSGKRRHYKAGRYENGFWQP</sequence>
<evidence type="ECO:0000313" key="2">
    <source>
        <dbReference type="Proteomes" id="UP000054107"/>
    </source>
</evidence>
<accession>A0A0B7NR36</accession>
<keyword evidence="2" id="KW-1185">Reference proteome</keyword>
<organism evidence="1 2">
    <name type="scientific">Parasitella parasitica</name>
    <dbReference type="NCBI Taxonomy" id="35722"/>
    <lineage>
        <taxon>Eukaryota</taxon>
        <taxon>Fungi</taxon>
        <taxon>Fungi incertae sedis</taxon>
        <taxon>Mucoromycota</taxon>
        <taxon>Mucoromycotina</taxon>
        <taxon>Mucoromycetes</taxon>
        <taxon>Mucorales</taxon>
        <taxon>Mucorineae</taxon>
        <taxon>Mucoraceae</taxon>
        <taxon>Parasitella</taxon>
    </lineage>
</organism>
<name>A0A0B7NR36_9FUNG</name>
<protein>
    <submittedName>
        <fullName evidence="1">Uncharacterized protein</fullName>
    </submittedName>
</protein>
<dbReference type="Proteomes" id="UP000054107">
    <property type="component" value="Unassembled WGS sequence"/>
</dbReference>
<evidence type="ECO:0000313" key="1">
    <source>
        <dbReference type="EMBL" id="CEP17439.1"/>
    </source>
</evidence>
<proteinExistence type="predicted"/>
<dbReference type="EMBL" id="LN733663">
    <property type="protein sequence ID" value="CEP17439.1"/>
    <property type="molecule type" value="Genomic_DNA"/>
</dbReference>
<dbReference type="AlphaFoldDB" id="A0A0B7NR36"/>
<reference evidence="1 2" key="1">
    <citation type="submission" date="2014-09" db="EMBL/GenBank/DDBJ databases">
        <authorList>
            <person name="Ellenberger Sabrina"/>
        </authorList>
    </citation>
    <scope>NUCLEOTIDE SEQUENCE [LARGE SCALE GENOMIC DNA]</scope>
    <source>
        <strain evidence="1 2">CBS 412.66</strain>
    </source>
</reference>
<dbReference type="OrthoDB" id="2271449at2759"/>
<gene>
    <name evidence="1" type="primary">PARPA_11735.1 scaffold 44482</name>
</gene>